<evidence type="ECO:0000256" key="7">
    <source>
        <dbReference type="RuleBase" id="RU363032"/>
    </source>
</evidence>
<evidence type="ECO:0000313" key="8">
    <source>
        <dbReference type="EMBL" id="RCN56961.1"/>
    </source>
</evidence>
<dbReference type="PANTHER" id="PTHR30151:SF7">
    <property type="entry name" value="NITRATE IMPORT PERMEASE PROTEIN NRTB"/>
    <property type="match status" value="1"/>
</dbReference>
<keyword evidence="3" id="KW-1003">Cell membrane</keyword>
<dbReference type="InterPro" id="IPR000515">
    <property type="entry name" value="MetI-like"/>
</dbReference>
<evidence type="ECO:0000256" key="2">
    <source>
        <dbReference type="ARBA" id="ARBA00022448"/>
    </source>
</evidence>
<evidence type="ECO:0000256" key="1">
    <source>
        <dbReference type="ARBA" id="ARBA00004651"/>
    </source>
</evidence>
<feature type="transmembrane region" description="Helical" evidence="7">
    <location>
        <begin position="247"/>
        <end position="269"/>
    </location>
</feature>
<dbReference type="AlphaFoldDB" id="A0A1C2G017"/>
<organism evidence="8 9">
    <name type="scientific">Acidiferrobacter thiooxydans</name>
    <dbReference type="NCBI Taxonomy" id="163359"/>
    <lineage>
        <taxon>Bacteria</taxon>
        <taxon>Pseudomonadati</taxon>
        <taxon>Pseudomonadota</taxon>
        <taxon>Gammaproteobacteria</taxon>
        <taxon>Acidiferrobacterales</taxon>
        <taxon>Acidiferrobacteraceae</taxon>
        <taxon>Acidiferrobacter</taxon>
    </lineage>
</organism>
<dbReference type="Proteomes" id="UP000253250">
    <property type="component" value="Unassembled WGS sequence"/>
</dbReference>
<proteinExistence type="inferred from homology"/>
<dbReference type="STRING" id="163359.A9R16_14565"/>
<evidence type="ECO:0000313" key="9">
    <source>
        <dbReference type="Proteomes" id="UP000253250"/>
    </source>
</evidence>
<feature type="transmembrane region" description="Helical" evidence="7">
    <location>
        <begin position="191"/>
        <end position="208"/>
    </location>
</feature>
<dbReference type="EMBL" id="PSYR01000002">
    <property type="protein sequence ID" value="RCN56961.1"/>
    <property type="molecule type" value="Genomic_DNA"/>
</dbReference>
<keyword evidence="6 7" id="KW-0472">Membrane</keyword>
<comment type="caution">
    <text evidence="8">The sequence shown here is derived from an EMBL/GenBank/DDBJ whole genome shotgun (WGS) entry which is preliminary data.</text>
</comment>
<evidence type="ECO:0000256" key="5">
    <source>
        <dbReference type="ARBA" id="ARBA00022989"/>
    </source>
</evidence>
<reference evidence="8 9" key="1">
    <citation type="submission" date="2018-02" db="EMBL/GenBank/DDBJ databases">
        <title>Insights into the biology of acidophilic members of the Acidiferrobacteraceae family derived from comparative genomic analyses.</title>
        <authorList>
            <person name="Issotta F."/>
            <person name="Thyssen C."/>
            <person name="Mena C."/>
            <person name="Moya A."/>
            <person name="Bellenberg S."/>
            <person name="Sproer C."/>
            <person name="Covarrubias P.C."/>
            <person name="Sand W."/>
            <person name="Quatrini R."/>
            <person name="Vera M."/>
        </authorList>
    </citation>
    <scope>NUCLEOTIDE SEQUENCE [LARGE SCALE GENOMIC DNA]</scope>
    <source>
        <strain evidence="9">m-1</strain>
    </source>
</reference>
<name>A0A1C2G017_9GAMM</name>
<keyword evidence="2 7" id="KW-0813">Transport</keyword>
<dbReference type="Gene3D" id="1.10.3720.10">
    <property type="entry name" value="MetI-like"/>
    <property type="match status" value="1"/>
</dbReference>
<evidence type="ECO:0000256" key="3">
    <source>
        <dbReference type="ARBA" id="ARBA00022475"/>
    </source>
</evidence>
<gene>
    <name evidence="8" type="ORF">C4900_14615</name>
</gene>
<dbReference type="FunFam" id="1.10.3720.10:FF:000003">
    <property type="entry name" value="Aliphatic sulfonate ABC transporter permease"/>
    <property type="match status" value="1"/>
</dbReference>
<dbReference type="InterPro" id="IPR035906">
    <property type="entry name" value="MetI-like_sf"/>
</dbReference>
<feature type="transmembrane region" description="Helical" evidence="7">
    <location>
        <begin position="81"/>
        <end position="108"/>
    </location>
</feature>
<dbReference type="Pfam" id="PF00528">
    <property type="entry name" value="BPD_transp_1"/>
    <property type="match status" value="1"/>
</dbReference>
<keyword evidence="4 7" id="KW-0812">Transmembrane</keyword>
<dbReference type="CDD" id="cd06261">
    <property type="entry name" value="TM_PBP2"/>
    <property type="match status" value="1"/>
</dbReference>
<comment type="subcellular location">
    <subcellularLocation>
        <location evidence="1 7">Cell membrane</location>
        <topology evidence="1 7">Multi-pass membrane protein</topology>
    </subcellularLocation>
</comment>
<comment type="similarity">
    <text evidence="7">Belongs to the binding-protein-dependent transport system permease family.</text>
</comment>
<evidence type="ECO:0000256" key="6">
    <source>
        <dbReference type="ARBA" id="ARBA00023136"/>
    </source>
</evidence>
<feature type="transmembrane region" description="Helical" evidence="7">
    <location>
        <begin position="149"/>
        <end position="170"/>
    </location>
</feature>
<dbReference type="PANTHER" id="PTHR30151">
    <property type="entry name" value="ALKANE SULFONATE ABC TRANSPORTER-RELATED, MEMBRANE SUBUNIT"/>
    <property type="match status" value="1"/>
</dbReference>
<dbReference type="OrthoDB" id="8138334at2"/>
<accession>A0A1C2G017</accession>
<feature type="transmembrane region" description="Helical" evidence="7">
    <location>
        <begin position="214"/>
        <end position="235"/>
    </location>
</feature>
<dbReference type="PROSITE" id="PS50928">
    <property type="entry name" value="ABC_TM1"/>
    <property type="match status" value="1"/>
</dbReference>
<keyword evidence="5 7" id="KW-1133">Transmembrane helix</keyword>
<protein>
    <submittedName>
        <fullName evidence="8">Nitrate ABC transporter, permease protein</fullName>
    </submittedName>
</protein>
<keyword evidence="9" id="KW-1185">Reference proteome</keyword>
<dbReference type="GO" id="GO:0005886">
    <property type="term" value="C:plasma membrane"/>
    <property type="evidence" value="ECO:0007669"/>
    <property type="project" value="UniProtKB-SubCell"/>
</dbReference>
<dbReference type="SUPFAM" id="SSF161098">
    <property type="entry name" value="MetI-like"/>
    <property type="match status" value="1"/>
</dbReference>
<evidence type="ECO:0000256" key="4">
    <source>
        <dbReference type="ARBA" id="ARBA00022692"/>
    </source>
</evidence>
<dbReference type="GO" id="GO:0042918">
    <property type="term" value="P:alkanesulfonate transmembrane transport"/>
    <property type="evidence" value="ECO:0007669"/>
    <property type="project" value="UniProtKB-ARBA"/>
</dbReference>
<sequence length="276" mass="29553">MGPRTTWRPAAVSLALATILLFFWYVATLPAPIHARPGAYASLMAPRAEASAFPGPGRVWRAARHVFTHPFRDRGPNRSGILLQLGLSLVRVLLGFVCAAAVALPLGFVIGMSPLWRGALAPFIQVLRPISPLAWMPLALYTVKGADASAVFVIFICALWPMLLATSHAVSAVPSTWIEVARSLETGRLRLALSVLLPACAPAIVNGMRVSMGIAWLVIVAAEMLVGGRGIGAFVWNSWNDLSLSRVLVAIFLIGVVGMALDALFAHLAQRVSYET</sequence>
<dbReference type="RefSeq" id="WP_065971317.1">
    <property type="nucleotide sequence ID" value="NZ_CP080624.1"/>
</dbReference>